<dbReference type="WBParaSite" id="HCON_00146210-00001">
    <property type="protein sequence ID" value="HCON_00146210-00001"/>
    <property type="gene ID" value="HCON_00146210"/>
</dbReference>
<protein>
    <submittedName>
        <fullName evidence="3">Neuropeptide-Like Protein</fullName>
    </submittedName>
</protein>
<evidence type="ECO:0000256" key="1">
    <source>
        <dbReference type="SAM" id="SignalP"/>
    </source>
</evidence>
<sequence length="77" mass="8623">MSRFFAFFCFLIVIAFISAVPLYDSVGPQTHDRYKRQFGFGMPFGGYGGAYGDSYGFSESESFNAYNTGFNTGFFGR</sequence>
<keyword evidence="2" id="KW-1185">Reference proteome</keyword>
<name>A0A7I4YVH2_HAECO</name>
<evidence type="ECO:0000313" key="2">
    <source>
        <dbReference type="Proteomes" id="UP000025227"/>
    </source>
</evidence>
<feature type="signal peptide" evidence="1">
    <location>
        <begin position="1"/>
        <end position="19"/>
    </location>
</feature>
<accession>A0A7I4YVH2</accession>
<proteinExistence type="predicted"/>
<dbReference type="Proteomes" id="UP000025227">
    <property type="component" value="Unplaced"/>
</dbReference>
<feature type="chain" id="PRO_5029553378" evidence="1">
    <location>
        <begin position="20"/>
        <end position="77"/>
    </location>
</feature>
<dbReference type="AlphaFoldDB" id="A0A7I4YVH2"/>
<evidence type="ECO:0000313" key="3">
    <source>
        <dbReference type="WBParaSite" id="HCON_00146210-00001"/>
    </source>
</evidence>
<organism evidence="2 3">
    <name type="scientific">Haemonchus contortus</name>
    <name type="common">Barber pole worm</name>
    <dbReference type="NCBI Taxonomy" id="6289"/>
    <lineage>
        <taxon>Eukaryota</taxon>
        <taxon>Metazoa</taxon>
        <taxon>Ecdysozoa</taxon>
        <taxon>Nematoda</taxon>
        <taxon>Chromadorea</taxon>
        <taxon>Rhabditida</taxon>
        <taxon>Rhabditina</taxon>
        <taxon>Rhabditomorpha</taxon>
        <taxon>Strongyloidea</taxon>
        <taxon>Trichostrongylidae</taxon>
        <taxon>Haemonchus</taxon>
    </lineage>
</organism>
<reference evidence="3" key="1">
    <citation type="submission" date="2020-12" db="UniProtKB">
        <authorList>
            <consortium name="WormBaseParasite"/>
        </authorList>
    </citation>
    <scope>IDENTIFICATION</scope>
    <source>
        <strain evidence="3">MHco3</strain>
    </source>
</reference>
<keyword evidence="1" id="KW-0732">Signal</keyword>